<evidence type="ECO:0000313" key="3">
    <source>
        <dbReference type="EMBL" id="CAJ0599703.1"/>
    </source>
</evidence>
<dbReference type="AlphaFoldDB" id="A0AA36M6E9"/>
<feature type="region of interest" description="Disordered" evidence="1">
    <location>
        <begin position="41"/>
        <end position="77"/>
    </location>
</feature>
<organism evidence="3 4">
    <name type="scientific">Cylicocyclus nassatus</name>
    <name type="common">Nematode worm</name>
    <dbReference type="NCBI Taxonomy" id="53992"/>
    <lineage>
        <taxon>Eukaryota</taxon>
        <taxon>Metazoa</taxon>
        <taxon>Ecdysozoa</taxon>
        <taxon>Nematoda</taxon>
        <taxon>Chromadorea</taxon>
        <taxon>Rhabditida</taxon>
        <taxon>Rhabditina</taxon>
        <taxon>Rhabditomorpha</taxon>
        <taxon>Strongyloidea</taxon>
        <taxon>Strongylidae</taxon>
        <taxon>Cylicocyclus</taxon>
    </lineage>
</organism>
<gene>
    <name evidence="3" type="ORF">CYNAS_LOCUS11686</name>
</gene>
<dbReference type="Proteomes" id="UP001176961">
    <property type="component" value="Unassembled WGS sequence"/>
</dbReference>
<feature type="compositionally biased region" description="Polar residues" evidence="1">
    <location>
        <begin position="41"/>
        <end position="55"/>
    </location>
</feature>
<comment type="caution">
    <text evidence="3">The sequence shown here is derived from an EMBL/GenBank/DDBJ whole genome shotgun (WGS) entry which is preliminary data.</text>
</comment>
<evidence type="ECO:0000256" key="1">
    <source>
        <dbReference type="SAM" id="MobiDB-lite"/>
    </source>
</evidence>
<protein>
    <recommendedName>
        <fullName evidence="2">MULE transposase domain-containing protein</fullName>
    </recommendedName>
</protein>
<sequence>MPQQHSMQPRHMQSIGSQVLAQPFQHQKERHSQHLQTLSDTLTSGNVSNSSNAESPTFPGVRESCQQNGAGSYDDNVPEVLRNLPDGSTFLQVQDPSLHIYMSQTIRRAVSHDLFALVGDGIHKINPRSRRGAAVRVDGGQVYTVHGICRGGFEVPLLLAVTQNKREEDYVIIFNKLKAAMEEAIEGLSLTEPRLRVVLDFEQAAINAARRIFPNASVEGCAWHLSQAWVRRRNTLGILRFLKGSERCGSVVQWWRTLKGLPFLPTEYFHHVEAMRRPPVEREHPAYGPCKKFSNYLRNTWLEGPFKTMWCKYMVDVQRTTNTAENYHGRLRKILGKKHPPLAQLILAFRSFTLVAKGTLARMELRRSEPKMLRKRDRIRREKGEGAMASFATLRCENLLDTVTVEEYLRRMSKYTSDKAI</sequence>
<evidence type="ECO:0000313" key="4">
    <source>
        <dbReference type="Proteomes" id="UP001176961"/>
    </source>
</evidence>
<accession>A0AA36M6E9</accession>
<name>A0AA36M6E9_CYLNA</name>
<dbReference type="EMBL" id="CATQJL010000223">
    <property type="protein sequence ID" value="CAJ0599703.1"/>
    <property type="molecule type" value="Genomic_DNA"/>
</dbReference>
<reference evidence="3" key="1">
    <citation type="submission" date="2023-07" db="EMBL/GenBank/DDBJ databases">
        <authorList>
            <consortium name="CYATHOMIX"/>
        </authorList>
    </citation>
    <scope>NUCLEOTIDE SEQUENCE</scope>
    <source>
        <strain evidence="3">N/A</strain>
    </source>
</reference>
<dbReference type="Pfam" id="PF10551">
    <property type="entry name" value="MULE"/>
    <property type="match status" value="1"/>
</dbReference>
<evidence type="ECO:0000259" key="2">
    <source>
        <dbReference type="Pfam" id="PF10551"/>
    </source>
</evidence>
<proteinExistence type="predicted"/>
<dbReference type="InterPro" id="IPR018289">
    <property type="entry name" value="MULE_transposase_dom"/>
</dbReference>
<keyword evidence="4" id="KW-1185">Reference proteome</keyword>
<feature type="domain" description="MULE transposase" evidence="2">
    <location>
        <begin position="141"/>
        <end position="227"/>
    </location>
</feature>